<gene>
    <name evidence="2" type="ORF">GCK72_003675</name>
</gene>
<evidence type="ECO:0000313" key="3">
    <source>
        <dbReference type="Proteomes" id="UP000483820"/>
    </source>
</evidence>
<dbReference type="EMBL" id="WUAV01000002">
    <property type="protein sequence ID" value="KAF1763730.1"/>
    <property type="molecule type" value="Genomic_DNA"/>
</dbReference>
<dbReference type="Pfam" id="PF26529">
    <property type="entry name" value="NTF2_2"/>
    <property type="match status" value="1"/>
</dbReference>
<proteinExistence type="predicted"/>
<comment type="caution">
    <text evidence="2">The sequence shown here is derived from an EMBL/GenBank/DDBJ whole genome shotgun (WGS) entry which is preliminary data.</text>
</comment>
<dbReference type="AlphaFoldDB" id="A0A6A5H7C3"/>
<evidence type="ECO:0000313" key="2">
    <source>
        <dbReference type="EMBL" id="KAF1763730.1"/>
    </source>
</evidence>
<name>A0A6A5H7C3_CAERE</name>
<protein>
    <recommendedName>
        <fullName evidence="1">NTF2-like domain-containing protein</fullName>
    </recommendedName>
</protein>
<reference evidence="2 3" key="1">
    <citation type="submission" date="2019-12" db="EMBL/GenBank/DDBJ databases">
        <title>Chromosome-level assembly of the Caenorhabditis remanei genome.</title>
        <authorList>
            <person name="Teterina A.A."/>
            <person name="Willis J.H."/>
            <person name="Phillips P.C."/>
        </authorList>
    </citation>
    <scope>NUCLEOTIDE SEQUENCE [LARGE SCALE GENOMIC DNA]</scope>
    <source>
        <strain evidence="2 3">PX506</strain>
        <tissue evidence="2">Whole organism</tissue>
    </source>
</reference>
<dbReference type="CTD" id="9813013"/>
<accession>A0A6A5H7C3</accession>
<evidence type="ECO:0000259" key="1">
    <source>
        <dbReference type="Pfam" id="PF26529"/>
    </source>
</evidence>
<sequence length="219" mass="25732">MNEPDEYIAKVKLETAERITQHIRWQSSISDVGWSDHAAILMETEEPPRYTRERTRRQQMVHRVEVLCHPDIRLMDEHYLVYRDMVGATFMSYIRDADEWYTAVDFGKHFKKGVVELKSCETTVKNVEDLPKTFFVQRELWNATIMGYLIQDEQGKLPAQEHFSFVLRAAFKPVNPSDETEKGMNSTVVFVSDWTFHTRYVGISSQENNEKLEFLEQDG</sequence>
<dbReference type="Proteomes" id="UP000483820">
    <property type="component" value="Chromosome II"/>
</dbReference>
<organism evidence="2 3">
    <name type="scientific">Caenorhabditis remanei</name>
    <name type="common">Caenorhabditis vulgaris</name>
    <dbReference type="NCBI Taxonomy" id="31234"/>
    <lineage>
        <taxon>Eukaryota</taxon>
        <taxon>Metazoa</taxon>
        <taxon>Ecdysozoa</taxon>
        <taxon>Nematoda</taxon>
        <taxon>Chromadorea</taxon>
        <taxon>Rhabditida</taxon>
        <taxon>Rhabditina</taxon>
        <taxon>Rhabditomorpha</taxon>
        <taxon>Rhabditoidea</taxon>
        <taxon>Rhabditidae</taxon>
        <taxon>Peloderinae</taxon>
        <taxon>Caenorhabditis</taxon>
    </lineage>
</organism>
<dbReference type="KEGG" id="crq:GCK72_003675"/>
<dbReference type="InterPro" id="IPR058879">
    <property type="entry name" value="NTF2-like_dom_nem"/>
</dbReference>
<dbReference type="GeneID" id="9813013"/>
<feature type="domain" description="NTF2-like" evidence="1">
    <location>
        <begin position="74"/>
        <end position="200"/>
    </location>
</feature>
<dbReference type="RefSeq" id="XP_053588378.1">
    <property type="nucleotide sequence ID" value="XM_053724184.1"/>
</dbReference>